<dbReference type="Gene3D" id="3.40.50.150">
    <property type="entry name" value="Vaccinia Virus protein VP39"/>
    <property type="match status" value="1"/>
</dbReference>
<organism evidence="1 2">
    <name type="scientific">Candidatus Nitronauta litoralis</name>
    <dbReference type="NCBI Taxonomy" id="2705533"/>
    <lineage>
        <taxon>Bacteria</taxon>
        <taxon>Pseudomonadati</taxon>
        <taxon>Nitrospinota/Tectimicrobiota group</taxon>
        <taxon>Nitrospinota</taxon>
        <taxon>Nitrospinia</taxon>
        <taxon>Nitrospinales</taxon>
        <taxon>Nitrospinaceae</taxon>
        <taxon>Candidatus Nitronauta</taxon>
    </lineage>
</organism>
<dbReference type="InterPro" id="IPR029063">
    <property type="entry name" value="SAM-dependent_MTases_sf"/>
</dbReference>
<evidence type="ECO:0000313" key="1">
    <source>
        <dbReference type="EMBL" id="QPJ62224.1"/>
    </source>
</evidence>
<name>A0A7T0G0C2_9BACT</name>
<dbReference type="AlphaFoldDB" id="A0A7T0G0C2"/>
<dbReference type="Proteomes" id="UP000594688">
    <property type="component" value="Chromosome"/>
</dbReference>
<dbReference type="EMBL" id="CP048685">
    <property type="protein sequence ID" value="QPJ62224.1"/>
    <property type="molecule type" value="Genomic_DNA"/>
</dbReference>
<gene>
    <name evidence="1" type="ORF">G3M70_10215</name>
</gene>
<dbReference type="GO" id="GO:0008168">
    <property type="term" value="F:methyltransferase activity"/>
    <property type="evidence" value="ECO:0007669"/>
    <property type="project" value="UniProtKB-KW"/>
</dbReference>
<proteinExistence type="predicted"/>
<protein>
    <submittedName>
        <fullName evidence="1">Class I SAM-dependent methyltransferase</fullName>
    </submittedName>
</protein>
<sequence>MNTSAGIFIEDPNRLPLLTERGRAFKGLDRSNAPDLNERVRDFFETLNGRLGFRDSPEGQVQQEAFNELLRYSYPEIMIDLADLLYVQHERPMVFLNLDHLHLNREADAAKLELDPLLLNTRMEAVFYALANTLRADNRFLNDPTLVKLLAESYSFYLWLTKNFPWEDPLPQGVGPKDGPVLDVATGLTGFSLIHDWPESHPPLTLSDTMPFIVEGLNHFRQLMGKQQVTIQSWSFPLEKDMQGKMKKTFGRIHVSKFLHHLQREQRRAFLAWAQTALKPDGQLIIIDTDLEYRILKDAEDPLYREKLMPGYLETLVPIEDKFCHHMIEDVRAANFAVEHFDANEYYDETDAYSHFPGQNLPLKFMGIEIVAQPKT</sequence>
<evidence type="ECO:0000313" key="2">
    <source>
        <dbReference type="Proteomes" id="UP000594688"/>
    </source>
</evidence>
<accession>A0A7T0G0C2</accession>
<reference evidence="1 2" key="1">
    <citation type="submission" date="2020-02" db="EMBL/GenBank/DDBJ databases">
        <title>Genomic and physiological characterization of two novel Nitrospinaceae genera.</title>
        <authorList>
            <person name="Mueller A.J."/>
            <person name="Jung M.-Y."/>
            <person name="Strachan C.R."/>
            <person name="Herbold C.W."/>
            <person name="Kirkegaard R.H."/>
            <person name="Daims H."/>
        </authorList>
    </citation>
    <scope>NUCLEOTIDE SEQUENCE [LARGE SCALE GENOMIC DNA]</scope>
    <source>
        <strain evidence="1">EB</strain>
    </source>
</reference>
<keyword evidence="1" id="KW-0489">Methyltransferase</keyword>
<dbReference type="SUPFAM" id="SSF53335">
    <property type="entry name" value="S-adenosyl-L-methionine-dependent methyltransferases"/>
    <property type="match status" value="1"/>
</dbReference>
<dbReference type="GO" id="GO:0032259">
    <property type="term" value="P:methylation"/>
    <property type="evidence" value="ECO:0007669"/>
    <property type="project" value="UniProtKB-KW"/>
</dbReference>
<dbReference type="KEGG" id="nli:G3M70_10215"/>
<keyword evidence="1" id="KW-0808">Transferase</keyword>